<dbReference type="InterPro" id="IPR036366">
    <property type="entry name" value="PGBDSf"/>
</dbReference>
<name>A0A2A2FBM6_9GAMM</name>
<dbReference type="Gene3D" id="1.10.101.10">
    <property type="entry name" value="PGBD-like superfamily/PGBD"/>
    <property type="match status" value="1"/>
</dbReference>
<dbReference type="Pfam" id="PF01471">
    <property type="entry name" value="PG_binding_1"/>
    <property type="match status" value="1"/>
</dbReference>
<evidence type="ECO:0000313" key="4">
    <source>
        <dbReference type="Proteomes" id="UP000218896"/>
    </source>
</evidence>
<dbReference type="Gene3D" id="3.40.50.300">
    <property type="entry name" value="P-loop containing nucleotide triphosphate hydrolases"/>
    <property type="match status" value="1"/>
</dbReference>
<keyword evidence="4" id="KW-1185">Reference proteome</keyword>
<proteinExistence type="predicted"/>
<sequence length="562" mass="61826">MYNDFFGFRESPFTIAPDPRYLYLSERHKEALAHLLYGVSGQGGFVVLTGEVGTGKTTLCRRFLEEIPENVDIALVFNPKVSARELLATIGRELGLPEVSRHSTMEMINQLNDYLLKAHAEGRHTLVVIDEAQNLSADVLEQVRLLTNLETSEKKLVQIALLGQPELATLLDSPRLRQLSQRITARYHLDQLSRRETFNYIAYRLSVAGQKGTIFSRRALAAVYRRSHGIPRLINLICDRSLLGAYTRDSLTVNAATVRRAAREVRGDERAGRPSLNWLRRSAAQLRLGLGVFVLTVAAGVVTLMLSEGVTESPPAVASSAGGWVPSLALTVEEDAAAEGRVERDAGPGAGSGAPLSLGSLSPEASRTQAYEALFSAWGHDYRAGEHGQACDWAQTRGLGCLHRQGNWTRLRTLDRPAVLELINRKGDVISAALLAMEKDRARLAVGGEARWVSRDTVESVWFGDYSLLWRLPPWQSRLIEPGTTRDRGLWLHQALSQAEEVLSLEVGASGDETEPRIKAFQRREGLRSDGVVGPLTLIRLNHYMGRSVPTLSSASSDPLSG</sequence>
<comment type="caution">
    <text evidence="3">The sequence shown here is derived from an EMBL/GenBank/DDBJ whole genome shotgun (WGS) entry which is preliminary data.</text>
</comment>
<dbReference type="InterPro" id="IPR049945">
    <property type="entry name" value="AAA_22"/>
</dbReference>
<feature type="region of interest" description="Disordered" evidence="1">
    <location>
        <begin position="339"/>
        <end position="360"/>
    </location>
</feature>
<accession>A0A2A2FBM6</accession>
<dbReference type="EMBL" id="NSKD01000001">
    <property type="protein sequence ID" value="PAU82368.1"/>
    <property type="molecule type" value="Genomic_DNA"/>
</dbReference>
<evidence type="ECO:0000256" key="1">
    <source>
        <dbReference type="SAM" id="MobiDB-lite"/>
    </source>
</evidence>
<dbReference type="SMART" id="SM00382">
    <property type="entry name" value="AAA"/>
    <property type="match status" value="1"/>
</dbReference>
<dbReference type="RefSeq" id="WP_095616462.1">
    <property type="nucleotide sequence ID" value="NZ_NSKD01000001.1"/>
</dbReference>
<gene>
    <name evidence="3" type="ORF">CK501_04285</name>
</gene>
<organism evidence="3 4">
    <name type="scientific">Halovibrio salipaludis</name>
    <dbReference type="NCBI Taxonomy" id="2032626"/>
    <lineage>
        <taxon>Bacteria</taxon>
        <taxon>Pseudomonadati</taxon>
        <taxon>Pseudomonadota</taxon>
        <taxon>Gammaproteobacteria</taxon>
        <taxon>Oceanospirillales</taxon>
        <taxon>Halomonadaceae</taxon>
        <taxon>Halovibrio</taxon>
    </lineage>
</organism>
<dbReference type="PANTHER" id="PTHR35894">
    <property type="entry name" value="GENERAL SECRETION PATHWAY PROTEIN A-RELATED"/>
    <property type="match status" value="1"/>
</dbReference>
<dbReference type="InterPro" id="IPR052026">
    <property type="entry name" value="ExeA_AAA_ATPase_DNA-bind"/>
</dbReference>
<dbReference type="SUPFAM" id="SSF52540">
    <property type="entry name" value="P-loop containing nucleoside triphosphate hydrolases"/>
    <property type="match status" value="1"/>
</dbReference>
<protein>
    <submittedName>
        <fullName evidence="3">Peptidoglycan-binding protein</fullName>
    </submittedName>
</protein>
<evidence type="ECO:0000259" key="2">
    <source>
        <dbReference type="SMART" id="SM00382"/>
    </source>
</evidence>
<dbReference type="SUPFAM" id="SSF47090">
    <property type="entry name" value="PGBD-like"/>
    <property type="match status" value="1"/>
</dbReference>
<dbReference type="InterPro" id="IPR003593">
    <property type="entry name" value="AAA+_ATPase"/>
</dbReference>
<dbReference type="InterPro" id="IPR027417">
    <property type="entry name" value="P-loop_NTPase"/>
</dbReference>
<dbReference type="InterPro" id="IPR036365">
    <property type="entry name" value="PGBD-like_sf"/>
</dbReference>
<dbReference type="Gene3D" id="3.90.70.10">
    <property type="entry name" value="Cysteine proteinases"/>
    <property type="match status" value="1"/>
</dbReference>
<dbReference type="PANTHER" id="PTHR35894:SF1">
    <property type="entry name" value="PHOSPHORIBULOKINASE _ URIDINE KINASE FAMILY"/>
    <property type="match status" value="1"/>
</dbReference>
<reference evidence="3 4" key="1">
    <citation type="submission" date="2017-08" db="EMBL/GenBank/DDBJ databases">
        <title>Halovibrio sewagensis sp. nov., isolated from wastewater of high salinity.</title>
        <authorList>
            <person name="Dong X."/>
            <person name="Zhang G."/>
        </authorList>
    </citation>
    <scope>NUCLEOTIDE SEQUENCE [LARGE SCALE GENOMIC DNA]</scope>
    <source>
        <strain evidence="3 4">YL5-2</strain>
    </source>
</reference>
<dbReference type="Pfam" id="PF13401">
    <property type="entry name" value="AAA_22"/>
    <property type="match status" value="1"/>
</dbReference>
<dbReference type="GO" id="GO:0016887">
    <property type="term" value="F:ATP hydrolysis activity"/>
    <property type="evidence" value="ECO:0007669"/>
    <property type="project" value="InterPro"/>
</dbReference>
<dbReference type="AlphaFoldDB" id="A0A2A2FBM6"/>
<dbReference type="CDD" id="cd00009">
    <property type="entry name" value="AAA"/>
    <property type="match status" value="1"/>
</dbReference>
<feature type="domain" description="AAA+ ATPase" evidence="2">
    <location>
        <begin position="42"/>
        <end position="272"/>
    </location>
</feature>
<dbReference type="Proteomes" id="UP000218896">
    <property type="component" value="Unassembled WGS sequence"/>
</dbReference>
<evidence type="ECO:0000313" key="3">
    <source>
        <dbReference type="EMBL" id="PAU82368.1"/>
    </source>
</evidence>
<dbReference type="InterPro" id="IPR002477">
    <property type="entry name" value="Peptidoglycan-bd-like"/>
</dbReference>
<dbReference type="OrthoDB" id="9780149at2"/>